<feature type="region of interest" description="Disordered" evidence="7">
    <location>
        <begin position="170"/>
        <end position="224"/>
    </location>
</feature>
<feature type="coiled-coil region" evidence="6">
    <location>
        <begin position="141"/>
        <end position="168"/>
    </location>
</feature>
<keyword evidence="10" id="KW-1185">Reference proteome</keyword>
<dbReference type="GO" id="GO:0008270">
    <property type="term" value="F:zinc ion binding"/>
    <property type="evidence" value="ECO:0007669"/>
    <property type="project" value="InterPro"/>
</dbReference>
<dbReference type="PROSITE" id="PS50048">
    <property type="entry name" value="ZN2_CY6_FUNGAL_2"/>
    <property type="match status" value="1"/>
</dbReference>
<evidence type="ECO:0000256" key="3">
    <source>
        <dbReference type="ARBA" id="ARBA00023125"/>
    </source>
</evidence>
<evidence type="ECO:0000256" key="1">
    <source>
        <dbReference type="ARBA" id="ARBA00022723"/>
    </source>
</evidence>
<feature type="compositionally biased region" description="Polar residues" evidence="7">
    <location>
        <begin position="76"/>
        <end position="85"/>
    </location>
</feature>
<feature type="region of interest" description="Disordered" evidence="7">
    <location>
        <begin position="110"/>
        <end position="136"/>
    </location>
</feature>
<evidence type="ECO:0000313" key="10">
    <source>
        <dbReference type="Proteomes" id="UP001303115"/>
    </source>
</evidence>
<keyword evidence="4" id="KW-0804">Transcription</keyword>
<dbReference type="SMART" id="SM00066">
    <property type="entry name" value="GAL4"/>
    <property type="match status" value="1"/>
</dbReference>
<dbReference type="SUPFAM" id="SSF57701">
    <property type="entry name" value="Zn2/Cys6 DNA-binding domain"/>
    <property type="match status" value="1"/>
</dbReference>
<accession>A0AAN6PTJ8</accession>
<feature type="region of interest" description="Disordered" evidence="7">
    <location>
        <begin position="796"/>
        <end position="829"/>
    </location>
</feature>
<gene>
    <name evidence="9" type="ORF">C8A01DRAFT_31638</name>
</gene>
<keyword evidence="1" id="KW-0479">Metal-binding</keyword>
<dbReference type="Proteomes" id="UP001303115">
    <property type="component" value="Unassembled WGS sequence"/>
</dbReference>
<keyword evidence="3" id="KW-0238">DNA-binding</keyword>
<dbReference type="Pfam" id="PF00172">
    <property type="entry name" value="Zn_clus"/>
    <property type="match status" value="1"/>
</dbReference>
<dbReference type="InterPro" id="IPR001138">
    <property type="entry name" value="Zn2Cys6_DnaBD"/>
</dbReference>
<feature type="region of interest" description="Disordered" evidence="7">
    <location>
        <begin position="1"/>
        <end position="90"/>
    </location>
</feature>
<feature type="region of interest" description="Disordered" evidence="7">
    <location>
        <begin position="294"/>
        <end position="339"/>
    </location>
</feature>
<feature type="compositionally biased region" description="Basic and acidic residues" evidence="7">
    <location>
        <begin position="37"/>
        <end position="69"/>
    </location>
</feature>
<evidence type="ECO:0000256" key="4">
    <source>
        <dbReference type="ARBA" id="ARBA00023163"/>
    </source>
</evidence>
<dbReference type="CDD" id="cd12148">
    <property type="entry name" value="fungal_TF_MHR"/>
    <property type="match status" value="1"/>
</dbReference>
<proteinExistence type="predicted"/>
<evidence type="ECO:0000256" key="7">
    <source>
        <dbReference type="SAM" id="MobiDB-lite"/>
    </source>
</evidence>
<evidence type="ECO:0000256" key="6">
    <source>
        <dbReference type="SAM" id="Coils"/>
    </source>
</evidence>
<dbReference type="PROSITE" id="PS00463">
    <property type="entry name" value="ZN2_CY6_FUNGAL_1"/>
    <property type="match status" value="1"/>
</dbReference>
<evidence type="ECO:0000313" key="9">
    <source>
        <dbReference type="EMBL" id="KAK4044320.1"/>
    </source>
</evidence>
<keyword evidence="6" id="KW-0175">Coiled coil</keyword>
<evidence type="ECO:0000259" key="8">
    <source>
        <dbReference type="PROSITE" id="PS50048"/>
    </source>
</evidence>
<dbReference type="AlphaFoldDB" id="A0AAN6PTJ8"/>
<protein>
    <recommendedName>
        <fullName evidence="8">Zn(2)-C6 fungal-type domain-containing protein</fullName>
    </recommendedName>
</protein>
<dbReference type="Gene3D" id="4.10.240.10">
    <property type="entry name" value="Zn(2)-C6 fungal-type DNA-binding domain"/>
    <property type="match status" value="1"/>
</dbReference>
<reference evidence="10" key="1">
    <citation type="journal article" date="2023" name="Mol. Phylogenet. Evol.">
        <title>Genome-scale phylogeny and comparative genomics of the fungal order Sordariales.</title>
        <authorList>
            <person name="Hensen N."/>
            <person name="Bonometti L."/>
            <person name="Westerberg I."/>
            <person name="Brannstrom I.O."/>
            <person name="Guillou S."/>
            <person name="Cros-Aarteil S."/>
            <person name="Calhoun S."/>
            <person name="Haridas S."/>
            <person name="Kuo A."/>
            <person name="Mondo S."/>
            <person name="Pangilinan J."/>
            <person name="Riley R."/>
            <person name="LaButti K."/>
            <person name="Andreopoulos B."/>
            <person name="Lipzen A."/>
            <person name="Chen C."/>
            <person name="Yan M."/>
            <person name="Daum C."/>
            <person name="Ng V."/>
            <person name="Clum A."/>
            <person name="Steindorff A."/>
            <person name="Ohm R.A."/>
            <person name="Martin F."/>
            <person name="Silar P."/>
            <person name="Natvig D.O."/>
            <person name="Lalanne C."/>
            <person name="Gautier V."/>
            <person name="Ament-Velasquez S.L."/>
            <person name="Kruys A."/>
            <person name="Hutchinson M.I."/>
            <person name="Powell A.J."/>
            <person name="Barry K."/>
            <person name="Miller A.N."/>
            <person name="Grigoriev I.V."/>
            <person name="Debuchy R."/>
            <person name="Gladieux P."/>
            <person name="Hiltunen Thoren M."/>
            <person name="Johannesson H."/>
        </authorList>
    </citation>
    <scope>NUCLEOTIDE SEQUENCE [LARGE SCALE GENOMIC DNA]</scope>
    <source>
        <strain evidence="10">CBS 284.82</strain>
    </source>
</reference>
<feature type="compositionally biased region" description="Low complexity" evidence="7">
    <location>
        <begin position="119"/>
        <end position="135"/>
    </location>
</feature>
<evidence type="ECO:0000256" key="5">
    <source>
        <dbReference type="ARBA" id="ARBA00023242"/>
    </source>
</evidence>
<sequence>MDEKKDAPEAEDAAMQQSYPSPIVDSADAAQYYEQLAQHRELEPQMDHHQPAMPEHQDQHEHHEHHELHQLQGLQDSPTPQQQNARPPVSVDELQLAAQLTQGLAPMMAAAVQDQAHEQQPMQQQDGQDGQMQPQAEPNLQEQLEASLQDHERELQSHEHELQSHNHELQDVMPHPDQPQQHHYGQNPPPPPHLPHHMSMEHLSQAHPQQYQLPDATPPRKRSKVSRACDECRRKKIKCDAQSEANEQPCSNCRRSNAQCLFSRVPQKRGPSKGYIKELADRINTIEGRLSTNVEGLERRPSSEAFASPGLGDDSRKRPFSSISGEGFQTPSPNRISSAFSTDHKPILPYPQPDFRSQILANPTDLSMNPPAPMQYPGTTNDIGMQGQSEIMDSMSQNGLPQGSSHQADQLPEIEDAVFNRYLEVIHPTFPVLASSKARVQSLLWQSPLGLQNAFYNAFFSMIKHFLPDSSGQMEGDPATTCSLLNEWESESKPRSPVTDLVRLQTLVMAVISVDCHGIASAKGQLGGPSKVEILARAVGFGYSMKVYLRTVDSDPSPELDPNSDDNVALRAWWVLVMLDRWNALGMATPTLIAENIVSPQPGLKHIVGEAVFALIQISYALSIFIPLINTTIDPLPQQSATLRTMTTGVTQLLAWVFPTERTDPVLHLAYWHVRLLSALLSPDLLYRPNYILHATKNITNLLAAKHDLLSPVTHHFTTLAALGLLELHRFDETRDEAARLTREVLDYSISPSPWNAAVRDKLTAYQARVGAAGLNTSQNLQQLADLATAVDGSAAAAAPDAGDGQPGEEPLGAGASNGAVQAEGGAAIAKPEEAHENGDVQQQQLALVDVRALLRDGYLAWFDEPREEHGMVV</sequence>
<evidence type="ECO:0000256" key="2">
    <source>
        <dbReference type="ARBA" id="ARBA00023015"/>
    </source>
</evidence>
<dbReference type="GO" id="GO:0000981">
    <property type="term" value="F:DNA-binding transcription factor activity, RNA polymerase II-specific"/>
    <property type="evidence" value="ECO:0007669"/>
    <property type="project" value="InterPro"/>
</dbReference>
<name>A0AAN6PTJ8_9PEZI</name>
<dbReference type="PANTHER" id="PTHR31668:SF26">
    <property type="entry name" value="GLUCOSE TRANSPORT TRANSCRIPTION REGULATOR RGT1-RELATED"/>
    <property type="match status" value="1"/>
</dbReference>
<dbReference type="GO" id="GO:0003677">
    <property type="term" value="F:DNA binding"/>
    <property type="evidence" value="ECO:0007669"/>
    <property type="project" value="UniProtKB-KW"/>
</dbReference>
<comment type="caution">
    <text evidence="9">The sequence shown here is derived from an EMBL/GenBank/DDBJ whole genome shotgun (WGS) entry which is preliminary data.</text>
</comment>
<organism evidence="9 10">
    <name type="scientific">Parachaetomium inaequale</name>
    <dbReference type="NCBI Taxonomy" id="2588326"/>
    <lineage>
        <taxon>Eukaryota</taxon>
        <taxon>Fungi</taxon>
        <taxon>Dikarya</taxon>
        <taxon>Ascomycota</taxon>
        <taxon>Pezizomycotina</taxon>
        <taxon>Sordariomycetes</taxon>
        <taxon>Sordariomycetidae</taxon>
        <taxon>Sordariales</taxon>
        <taxon>Chaetomiaceae</taxon>
        <taxon>Parachaetomium</taxon>
    </lineage>
</organism>
<keyword evidence="5" id="KW-0539">Nucleus</keyword>
<dbReference type="InterPro" id="IPR050797">
    <property type="entry name" value="Carb_Metab_Trans_Reg"/>
</dbReference>
<dbReference type="InterPro" id="IPR036864">
    <property type="entry name" value="Zn2-C6_fun-type_DNA-bd_sf"/>
</dbReference>
<keyword evidence="2" id="KW-0805">Transcription regulation</keyword>
<dbReference type="PANTHER" id="PTHR31668">
    <property type="entry name" value="GLUCOSE TRANSPORT TRANSCRIPTION REGULATOR RGT1-RELATED-RELATED"/>
    <property type="match status" value="1"/>
</dbReference>
<feature type="domain" description="Zn(2)-C6 fungal-type" evidence="8">
    <location>
        <begin position="228"/>
        <end position="262"/>
    </location>
</feature>
<dbReference type="EMBL" id="MU854320">
    <property type="protein sequence ID" value="KAK4044320.1"/>
    <property type="molecule type" value="Genomic_DNA"/>
</dbReference>
<dbReference type="CDD" id="cd00067">
    <property type="entry name" value="GAL4"/>
    <property type="match status" value="1"/>
</dbReference>
<feature type="compositionally biased region" description="Polar residues" evidence="7">
    <location>
        <begin position="321"/>
        <end position="339"/>
    </location>
</feature>